<organism evidence="2 3">
    <name type="scientific">Olea europaea subsp. europaea</name>
    <dbReference type="NCBI Taxonomy" id="158383"/>
    <lineage>
        <taxon>Eukaryota</taxon>
        <taxon>Viridiplantae</taxon>
        <taxon>Streptophyta</taxon>
        <taxon>Embryophyta</taxon>
        <taxon>Tracheophyta</taxon>
        <taxon>Spermatophyta</taxon>
        <taxon>Magnoliopsida</taxon>
        <taxon>eudicotyledons</taxon>
        <taxon>Gunneridae</taxon>
        <taxon>Pentapetalae</taxon>
        <taxon>asterids</taxon>
        <taxon>lamiids</taxon>
        <taxon>Lamiales</taxon>
        <taxon>Oleaceae</taxon>
        <taxon>Oleeae</taxon>
        <taxon>Olea</taxon>
    </lineage>
</organism>
<comment type="cofactor">
    <cofactor evidence="1">
        <name>pyridoxal 5'-phosphate</name>
        <dbReference type="ChEBI" id="CHEBI:597326"/>
    </cofactor>
</comment>
<dbReference type="OrthoDB" id="1680417at2759"/>
<evidence type="ECO:0000313" key="3">
    <source>
        <dbReference type="Proteomes" id="UP000594638"/>
    </source>
</evidence>
<dbReference type="EMBL" id="CACTIH010000513">
    <property type="protein sequence ID" value="CAA2961215.1"/>
    <property type="molecule type" value="Genomic_DNA"/>
</dbReference>
<accession>A0A8S0Q5M2</accession>
<dbReference type="InterPro" id="IPR015421">
    <property type="entry name" value="PyrdxlP-dep_Trfase_major"/>
</dbReference>
<gene>
    <name evidence="2" type="ORF">OLEA9_A093559</name>
</gene>
<keyword evidence="3" id="KW-1185">Reference proteome</keyword>
<dbReference type="Gene3D" id="3.40.640.10">
    <property type="entry name" value="Type I PLP-dependent aspartate aminotransferase-like (Major domain)"/>
    <property type="match status" value="1"/>
</dbReference>
<dbReference type="Gramene" id="OE9A093559T1">
    <property type="protein sequence ID" value="OE9A093559C1"/>
    <property type="gene ID" value="OE9A093559"/>
</dbReference>
<sequence length="79" mass="8749">MVISVVPSTEIVRFVNSETEACMGVLRLACAFTDREKIIKFEGCYHDHADPLLVKIGSGVATLGLLDSLVFLRELHMEL</sequence>
<dbReference type="AlphaFoldDB" id="A0A8S0Q5M2"/>
<reference evidence="2 3" key="1">
    <citation type="submission" date="2019-12" db="EMBL/GenBank/DDBJ databases">
        <authorList>
            <person name="Alioto T."/>
            <person name="Alioto T."/>
            <person name="Gomez Garrido J."/>
        </authorList>
    </citation>
    <scope>NUCLEOTIDE SEQUENCE [LARGE SCALE GENOMIC DNA]</scope>
</reference>
<dbReference type="InterPro" id="IPR015424">
    <property type="entry name" value="PyrdxlP-dep_Trfase"/>
</dbReference>
<protein>
    <submittedName>
        <fullName evidence="2">Glutamate-1-semialdehyde 2,1-aminomutase 2, chloroplastic</fullName>
    </submittedName>
</protein>
<dbReference type="SUPFAM" id="SSF53383">
    <property type="entry name" value="PLP-dependent transferases"/>
    <property type="match status" value="1"/>
</dbReference>
<evidence type="ECO:0000256" key="1">
    <source>
        <dbReference type="ARBA" id="ARBA00001933"/>
    </source>
</evidence>
<dbReference type="PANTHER" id="PTHR43713:SF3">
    <property type="entry name" value="GLUTAMATE-1-SEMIALDEHYDE 2,1-AMINOMUTASE 1, CHLOROPLASTIC-RELATED"/>
    <property type="match status" value="1"/>
</dbReference>
<comment type="caution">
    <text evidence="2">The sequence shown here is derived from an EMBL/GenBank/DDBJ whole genome shotgun (WGS) entry which is preliminary data.</text>
</comment>
<proteinExistence type="predicted"/>
<dbReference type="GO" id="GO:0009507">
    <property type="term" value="C:chloroplast"/>
    <property type="evidence" value="ECO:0007669"/>
    <property type="project" value="TreeGrafter"/>
</dbReference>
<dbReference type="Proteomes" id="UP000594638">
    <property type="component" value="Unassembled WGS sequence"/>
</dbReference>
<dbReference type="PANTHER" id="PTHR43713">
    <property type="entry name" value="GLUTAMATE-1-SEMIALDEHYDE 2,1-AMINOMUTASE"/>
    <property type="match status" value="1"/>
</dbReference>
<evidence type="ECO:0000313" key="2">
    <source>
        <dbReference type="EMBL" id="CAA2961215.1"/>
    </source>
</evidence>
<name>A0A8S0Q5M2_OLEEU</name>